<dbReference type="eggNOG" id="KOG1418">
    <property type="taxonomic scope" value="Eukaryota"/>
</dbReference>
<sequence>MSGRRAQSLPAHMVEPAKPERGRCVAAICFSWKIITCIVSHVLLVLLVVSYCVGGAYLFQHLERPHELEVKRDIQNLRFNLTENIWLLSDDALVLRESDWMANVSKHLANFEKQILTAIKADGWDGDEDLRKSQWTFAGSLFYSIIVITTIGYGHISPRTDWGKVTTIFYAIVGIPLMLICLSNIGDVMATSFRFLYWRICCYVCTRTAKRPRNARSRQRSVRGQRYARSQPPPSFRRSMKMTQRSGNDSGFGPSMGHAHSDPELRTMGRGVGGGYDDREFGHRSSGGRNRRQQQIAAQPRQQRHNIYGDEYEMQTQTLNRGNRYSSRQRQRDRMRDRHTVERERYRHDFDAGSMEDFSDLQPPAKRAASVRSVRSPQHQESKASRELHRLHSAPGRVARSQVPSSERRSSRWQPCDVNPHAMATTWSSPDYDAPPQGSSRDHRRDRRGRSPRSYEDYVEESFDEVSLCDGGHYEDYPPVHSKSRSREPRRNHRRRERAERLPPSPRIMSPMGFPVQRQIRRRPSYEYDEDDSMYGEDYGDYGDLLPKDRPVPIWLCVFLVVSYILGGAALFAYWENWSFLDSAYFCFITLTTIGFGDFVPAKGVKDESEQSIAYCSLYLLFGIALLAMSFNLVQEEFIANVKEVARRLGILKDDDEDDRDEE</sequence>
<dbReference type="AlphaFoldDB" id="B4H5J5"/>
<dbReference type="InterPro" id="IPR003280">
    <property type="entry name" value="2pore_dom_K_chnl"/>
</dbReference>
<evidence type="ECO:0000256" key="2">
    <source>
        <dbReference type="ARBA" id="ARBA00022448"/>
    </source>
</evidence>
<evidence type="ECO:0000256" key="7">
    <source>
        <dbReference type="ARBA" id="ARBA00023303"/>
    </source>
</evidence>
<dbReference type="OMA" id="SWKVLTC"/>
<dbReference type="Gene3D" id="1.10.287.70">
    <property type="match status" value="2"/>
</dbReference>
<feature type="compositionally biased region" description="Basic and acidic residues" evidence="9">
    <location>
        <begin position="330"/>
        <end position="351"/>
    </location>
</feature>
<dbReference type="EMBL" id="CH479211">
    <property type="protein sequence ID" value="EDW33047.1"/>
    <property type="molecule type" value="Genomic_DNA"/>
</dbReference>
<dbReference type="FunFam" id="1.10.287.70:FF:000316">
    <property type="entry name" value="FI03418p"/>
    <property type="match status" value="1"/>
</dbReference>
<dbReference type="Pfam" id="PF07885">
    <property type="entry name" value="Ion_trans_2"/>
    <property type="match status" value="2"/>
</dbReference>
<keyword evidence="3 8" id="KW-0812">Transmembrane</keyword>
<dbReference type="PRINTS" id="PR01333">
    <property type="entry name" value="2POREKCHANEL"/>
</dbReference>
<keyword evidence="7 8" id="KW-0407">Ion channel</keyword>
<gene>
    <name evidence="12" type="primary">Dper\GL16164</name>
    <name evidence="12" type="ORF">Dper_GL16164</name>
</gene>
<dbReference type="OrthoDB" id="297496at2759"/>
<feature type="compositionally biased region" description="Basic residues" evidence="9">
    <location>
        <begin position="213"/>
        <end position="223"/>
    </location>
</feature>
<name>B4H5J5_DROPE</name>
<feature type="domain" description="Potassium channel" evidence="11">
    <location>
        <begin position="133"/>
        <end position="189"/>
    </location>
</feature>
<evidence type="ECO:0000256" key="3">
    <source>
        <dbReference type="ARBA" id="ARBA00022692"/>
    </source>
</evidence>
<evidence type="ECO:0000256" key="1">
    <source>
        <dbReference type="ARBA" id="ARBA00004141"/>
    </source>
</evidence>
<feature type="transmembrane region" description="Helical" evidence="10">
    <location>
        <begin position="38"/>
        <end position="59"/>
    </location>
</feature>
<dbReference type="FunFam" id="1.10.287.70:FF:000220">
    <property type="entry name" value="Uncharacterized protein, isoform A"/>
    <property type="match status" value="1"/>
</dbReference>
<evidence type="ECO:0000259" key="11">
    <source>
        <dbReference type="Pfam" id="PF07885"/>
    </source>
</evidence>
<evidence type="ECO:0000256" key="10">
    <source>
        <dbReference type="SAM" id="Phobius"/>
    </source>
</evidence>
<keyword evidence="13" id="KW-1185">Reference proteome</keyword>
<evidence type="ECO:0000256" key="9">
    <source>
        <dbReference type="SAM" id="MobiDB-lite"/>
    </source>
</evidence>
<dbReference type="SUPFAM" id="SSF81324">
    <property type="entry name" value="Voltage-gated potassium channels"/>
    <property type="match status" value="2"/>
</dbReference>
<comment type="similarity">
    <text evidence="8">Belongs to the two pore domain potassium channel (TC 1.A.1.8) family.</text>
</comment>
<dbReference type="GO" id="GO:0022841">
    <property type="term" value="F:potassium ion leak channel activity"/>
    <property type="evidence" value="ECO:0007669"/>
    <property type="project" value="TreeGrafter"/>
</dbReference>
<feature type="compositionally biased region" description="Basic and acidic residues" evidence="9">
    <location>
        <begin position="378"/>
        <end position="390"/>
    </location>
</feature>
<feature type="compositionally biased region" description="Basic residues" evidence="9">
    <location>
        <begin position="482"/>
        <end position="496"/>
    </location>
</feature>
<keyword evidence="5 8" id="KW-0406">Ion transport</keyword>
<evidence type="ECO:0000256" key="4">
    <source>
        <dbReference type="ARBA" id="ARBA00022989"/>
    </source>
</evidence>
<accession>B4H5J5</accession>
<feature type="compositionally biased region" description="Polar residues" evidence="9">
    <location>
        <begin position="314"/>
        <end position="323"/>
    </location>
</feature>
<feature type="transmembrane region" description="Helical" evidence="10">
    <location>
        <begin position="554"/>
        <end position="574"/>
    </location>
</feature>
<keyword evidence="2 8" id="KW-0813">Transport</keyword>
<evidence type="ECO:0000313" key="12">
    <source>
        <dbReference type="EMBL" id="EDW33047.1"/>
    </source>
</evidence>
<dbReference type="GO" id="GO:0015271">
    <property type="term" value="F:outward rectifier potassium channel activity"/>
    <property type="evidence" value="ECO:0007669"/>
    <property type="project" value="TreeGrafter"/>
</dbReference>
<feature type="transmembrane region" description="Helical" evidence="10">
    <location>
        <begin position="168"/>
        <end position="190"/>
    </location>
</feature>
<reference evidence="12 13" key="1">
    <citation type="journal article" date="2007" name="Nature">
        <title>Evolution of genes and genomes on the Drosophila phylogeny.</title>
        <authorList>
            <consortium name="Drosophila 12 Genomes Consortium"/>
            <person name="Clark A.G."/>
            <person name="Eisen M.B."/>
            <person name="Smith D.R."/>
            <person name="Bergman C.M."/>
            <person name="Oliver B."/>
            <person name="Markow T.A."/>
            <person name="Kaufman T.C."/>
            <person name="Kellis M."/>
            <person name="Gelbart W."/>
            <person name="Iyer V.N."/>
            <person name="Pollard D.A."/>
            <person name="Sackton T.B."/>
            <person name="Larracuente A.M."/>
            <person name="Singh N.D."/>
            <person name="Abad J.P."/>
            <person name="Abt D.N."/>
            <person name="Adryan B."/>
            <person name="Aguade M."/>
            <person name="Akashi H."/>
            <person name="Anderson W.W."/>
            <person name="Aquadro C.F."/>
            <person name="Ardell D.H."/>
            <person name="Arguello R."/>
            <person name="Artieri C.G."/>
            <person name="Barbash D.A."/>
            <person name="Barker D."/>
            <person name="Barsanti P."/>
            <person name="Batterham P."/>
            <person name="Batzoglou S."/>
            <person name="Begun D."/>
            <person name="Bhutkar A."/>
            <person name="Blanco E."/>
            <person name="Bosak S.A."/>
            <person name="Bradley R.K."/>
            <person name="Brand A.D."/>
            <person name="Brent M.R."/>
            <person name="Brooks A.N."/>
            <person name="Brown R.H."/>
            <person name="Butlin R.K."/>
            <person name="Caggese C."/>
            <person name="Calvi B.R."/>
            <person name="Bernardo de Carvalho A."/>
            <person name="Caspi A."/>
            <person name="Castrezana S."/>
            <person name="Celniker S.E."/>
            <person name="Chang J.L."/>
            <person name="Chapple C."/>
            <person name="Chatterji S."/>
            <person name="Chinwalla A."/>
            <person name="Civetta A."/>
            <person name="Clifton S.W."/>
            <person name="Comeron J.M."/>
            <person name="Costello J.C."/>
            <person name="Coyne J.A."/>
            <person name="Daub J."/>
            <person name="David R.G."/>
            <person name="Delcher A.L."/>
            <person name="Delehaunty K."/>
            <person name="Do C.B."/>
            <person name="Ebling H."/>
            <person name="Edwards K."/>
            <person name="Eickbush T."/>
            <person name="Evans J.D."/>
            <person name="Filipski A."/>
            <person name="Findeiss S."/>
            <person name="Freyhult E."/>
            <person name="Fulton L."/>
            <person name="Fulton R."/>
            <person name="Garcia A.C."/>
            <person name="Gardiner A."/>
            <person name="Garfield D.A."/>
            <person name="Garvin B.E."/>
            <person name="Gibson G."/>
            <person name="Gilbert D."/>
            <person name="Gnerre S."/>
            <person name="Godfrey J."/>
            <person name="Good R."/>
            <person name="Gotea V."/>
            <person name="Gravely B."/>
            <person name="Greenberg A.J."/>
            <person name="Griffiths-Jones S."/>
            <person name="Gross S."/>
            <person name="Guigo R."/>
            <person name="Gustafson E.A."/>
            <person name="Haerty W."/>
            <person name="Hahn M.W."/>
            <person name="Halligan D.L."/>
            <person name="Halpern A.L."/>
            <person name="Halter G.M."/>
            <person name="Han M.V."/>
            <person name="Heger A."/>
            <person name="Hillier L."/>
            <person name="Hinrichs A.S."/>
            <person name="Holmes I."/>
            <person name="Hoskins R.A."/>
            <person name="Hubisz M.J."/>
            <person name="Hultmark D."/>
            <person name="Huntley M.A."/>
            <person name="Jaffe D.B."/>
            <person name="Jagadeeshan S."/>
            <person name="Jeck W.R."/>
            <person name="Johnson J."/>
            <person name="Jones C.D."/>
            <person name="Jordan W.C."/>
            <person name="Karpen G.H."/>
            <person name="Kataoka E."/>
            <person name="Keightley P.D."/>
            <person name="Kheradpour P."/>
            <person name="Kirkness E.F."/>
            <person name="Koerich L.B."/>
            <person name="Kristiansen K."/>
            <person name="Kudrna D."/>
            <person name="Kulathinal R.J."/>
            <person name="Kumar S."/>
            <person name="Kwok R."/>
            <person name="Lander E."/>
            <person name="Langley C.H."/>
            <person name="Lapoint R."/>
            <person name="Lazzaro B.P."/>
            <person name="Lee S.J."/>
            <person name="Levesque L."/>
            <person name="Li R."/>
            <person name="Lin C.F."/>
            <person name="Lin M.F."/>
            <person name="Lindblad-Toh K."/>
            <person name="Llopart A."/>
            <person name="Long M."/>
            <person name="Low L."/>
            <person name="Lozovsky E."/>
            <person name="Lu J."/>
            <person name="Luo M."/>
            <person name="Machado C.A."/>
            <person name="Makalowski W."/>
            <person name="Marzo M."/>
            <person name="Matsuda M."/>
            <person name="Matzkin L."/>
            <person name="McAllister B."/>
            <person name="McBride C.S."/>
            <person name="McKernan B."/>
            <person name="McKernan K."/>
            <person name="Mendez-Lago M."/>
            <person name="Minx P."/>
            <person name="Mollenhauer M.U."/>
            <person name="Montooth K."/>
            <person name="Mount S.M."/>
            <person name="Mu X."/>
            <person name="Myers E."/>
            <person name="Negre B."/>
            <person name="Newfeld S."/>
            <person name="Nielsen R."/>
            <person name="Noor M.A."/>
            <person name="O'Grady P."/>
            <person name="Pachter L."/>
            <person name="Papaceit M."/>
            <person name="Parisi M.J."/>
            <person name="Parisi M."/>
            <person name="Parts L."/>
            <person name="Pedersen J.S."/>
            <person name="Pesole G."/>
            <person name="Phillippy A.M."/>
            <person name="Ponting C.P."/>
            <person name="Pop M."/>
            <person name="Porcelli D."/>
            <person name="Powell J.R."/>
            <person name="Prohaska S."/>
            <person name="Pruitt K."/>
            <person name="Puig M."/>
            <person name="Quesneville H."/>
            <person name="Ram K.R."/>
            <person name="Rand D."/>
            <person name="Rasmussen M.D."/>
            <person name="Reed L.K."/>
            <person name="Reenan R."/>
            <person name="Reily A."/>
            <person name="Remington K.A."/>
            <person name="Rieger T.T."/>
            <person name="Ritchie M.G."/>
            <person name="Robin C."/>
            <person name="Rogers Y.H."/>
            <person name="Rohde C."/>
            <person name="Rozas J."/>
            <person name="Rubenfield M.J."/>
            <person name="Ruiz A."/>
            <person name="Russo S."/>
            <person name="Salzberg S.L."/>
            <person name="Sanchez-Gracia A."/>
            <person name="Saranga D.J."/>
            <person name="Sato H."/>
            <person name="Schaeffer S.W."/>
            <person name="Schatz M.C."/>
            <person name="Schlenke T."/>
            <person name="Schwartz R."/>
            <person name="Segarra C."/>
            <person name="Singh R.S."/>
            <person name="Sirot L."/>
            <person name="Sirota M."/>
            <person name="Sisneros N.B."/>
            <person name="Smith C.D."/>
            <person name="Smith T.F."/>
            <person name="Spieth J."/>
            <person name="Stage D.E."/>
            <person name="Stark A."/>
            <person name="Stephan W."/>
            <person name="Strausberg R.L."/>
            <person name="Strempel S."/>
            <person name="Sturgill D."/>
            <person name="Sutton G."/>
            <person name="Sutton G.G."/>
            <person name="Tao W."/>
            <person name="Teichmann S."/>
            <person name="Tobari Y.N."/>
            <person name="Tomimura Y."/>
            <person name="Tsolas J.M."/>
            <person name="Valente V.L."/>
            <person name="Venter E."/>
            <person name="Venter J.C."/>
            <person name="Vicario S."/>
            <person name="Vieira F.G."/>
            <person name="Vilella A.J."/>
            <person name="Villasante A."/>
            <person name="Walenz B."/>
            <person name="Wang J."/>
            <person name="Wasserman M."/>
            <person name="Watts T."/>
            <person name="Wilson D."/>
            <person name="Wilson R.K."/>
            <person name="Wing R.A."/>
            <person name="Wolfner M.F."/>
            <person name="Wong A."/>
            <person name="Wong G.K."/>
            <person name="Wu C.I."/>
            <person name="Wu G."/>
            <person name="Yamamoto D."/>
            <person name="Yang H.P."/>
            <person name="Yang S.P."/>
            <person name="Yorke J.A."/>
            <person name="Yoshida K."/>
            <person name="Zdobnov E."/>
            <person name="Zhang P."/>
            <person name="Zhang Y."/>
            <person name="Zimin A.V."/>
            <person name="Baldwin J."/>
            <person name="Abdouelleil A."/>
            <person name="Abdulkadir J."/>
            <person name="Abebe A."/>
            <person name="Abera B."/>
            <person name="Abreu J."/>
            <person name="Acer S.C."/>
            <person name="Aftuck L."/>
            <person name="Alexander A."/>
            <person name="An P."/>
            <person name="Anderson E."/>
            <person name="Anderson S."/>
            <person name="Arachi H."/>
            <person name="Azer M."/>
            <person name="Bachantsang P."/>
            <person name="Barry A."/>
            <person name="Bayul T."/>
            <person name="Berlin A."/>
            <person name="Bessette D."/>
            <person name="Bloom T."/>
            <person name="Blye J."/>
            <person name="Boguslavskiy L."/>
            <person name="Bonnet C."/>
            <person name="Boukhgalter B."/>
            <person name="Bourzgui I."/>
            <person name="Brown A."/>
            <person name="Cahill P."/>
            <person name="Channer S."/>
            <person name="Cheshatsang Y."/>
            <person name="Chuda L."/>
            <person name="Citroen M."/>
            <person name="Collymore A."/>
            <person name="Cooke P."/>
            <person name="Costello M."/>
            <person name="D'Aco K."/>
            <person name="Daza R."/>
            <person name="De Haan G."/>
            <person name="DeGray S."/>
            <person name="DeMaso C."/>
            <person name="Dhargay N."/>
            <person name="Dooley K."/>
            <person name="Dooley E."/>
            <person name="Doricent M."/>
            <person name="Dorje P."/>
            <person name="Dorjee K."/>
            <person name="Dupes A."/>
            <person name="Elong R."/>
            <person name="Falk J."/>
            <person name="Farina A."/>
            <person name="Faro S."/>
            <person name="Ferguson D."/>
            <person name="Fisher S."/>
            <person name="Foley C.D."/>
            <person name="Franke A."/>
            <person name="Friedrich D."/>
            <person name="Gadbois L."/>
            <person name="Gearin G."/>
            <person name="Gearin C.R."/>
            <person name="Giannoukos G."/>
            <person name="Goode T."/>
            <person name="Graham J."/>
            <person name="Grandbois E."/>
            <person name="Grewal S."/>
            <person name="Gyaltsen K."/>
            <person name="Hafez N."/>
            <person name="Hagos B."/>
            <person name="Hall J."/>
            <person name="Henson C."/>
            <person name="Hollinger A."/>
            <person name="Honan T."/>
            <person name="Huard M.D."/>
            <person name="Hughes L."/>
            <person name="Hurhula B."/>
            <person name="Husby M.E."/>
            <person name="Kamat A."/>
            <person name="Kanga B."/>
            <person name="Kashin S."/>
            <person name="Khazanovich D."/>
            <person name="Kisner P."/>
            <person name="Lance K."/>
            <person name="Lara M."/>
            <person name="Lee W."/>
            <person name="Lennon N."/>
            <person name="Letendre F."/>
            <person name="LeVine R."/>
            <person name="Lipovsky A."/>
            <person name="Liu X."/>
            <person name="Liu J."/>
            <person name="Liu S."/>
            <person name="Lokyitsang T."/>
            <person name="Lokyitsang Y."/>
            <person name="Lubonja R."/>
            <person name="Lui A."/>
            <person name="MacDonald P."/>
            <person name="Magnisalis V."/>
            <person name="Maru K."/>
            <person name="Matthews C."/>
            <person name="McCusker W."/>
            <person name="McDonough S."/>
            <person name="Mehta T."/>
            <person name="Meldrim J."/>
            <person name="Meneus L."/>
            <person name="Mihai O."/>
            <person name="Mihalev A."/>
            <person name="Mihova T."/>
            <person name="Mittelman R."/>
            <person name="Mlenga V."/>
            <person name="Montmayeur A."/>
            <person name="Mulrain L."/>
            <person name="Navidi A."/>
            <person name="Naylor J."/>
            <person name="Negash T."/>
            <person name="Nguyen T."/>
            <person name="Nguyen N."/>
            <person name="Nicol R."/>
            <person name="Norbu C."/>
            <person name="Norbu N."/>
            <person name="Novod N."/>
            <person name="O'Neill B."/>
            <person name="Osman S."/>
            <person name="Markiewicz E."/>
            <person name="Oyono O.L."/>
            <person name="Patti C."/>
            <person name="Phunkhang P."/>
            <person name="Pierre F."/>
            <person name="Priest M."/>
            <person name="Raghuraman S."/>
            <person name="Rege F."/>
            <person name="Reyes R."/>
            <person name="Rise C."/>
            <person name="Rogov P."/>
            <person name="Ross K."/>
            <person name="Ryan E."/>
            <person name="Settipalli S."/>
            <person name="Shea T."/>
            <person name="Sherpa N."/>
            <person name="Shi L."/>
            <person name="Shih D."/>
            <person name="Sparrow T."/>
            <person name="Spaulding J."/>
            <person name="Stalker J."/>
            <person name="Stange-Thomann N."/>
            <person name="Stavropoulos S."/>
            <person name="Stone C."/>
            <person name="Strader C."/>
            <person name="Tesfaye S."/>
            <person name="Thomson T."/>
            <person name="Thoulutsang Y."/>
            <person name="Thoulutsang D."/>
            <person name="Topham K."/>
            <person name="Topping I."/>
            <person name="Tsamla T."/>
            <person name="Vassiliev H."/>
            <person name="Vo A."/>
            <person name="Wangchuk T."/>
            <person name="Wangdi T."/>
            <person name="Weiand M."/>
            <person name="Wilkinson J."/>
            <person name="Wilson A."/>
            <person name="Yadav S."/>
            <person name="Young G."/>
            <person name="Yu Q."/>
            <person name="Zembek L."/>
            <person name="Zhong D."/>
            <person name="Zimmer A."/>
            <person name="Zwirko Z."/>
            <person name="Jaffe D.B."/>
            <person name="Alvarez P."/>
            <person name="Brockman W."/>
            <person name="Butler J."/>
            <person name="Chin C."/>
            <person name="Gnerre S."/>
            <person name="Grabherr M."/>
            <person name="Kleber M."/>
            <person name="Mauceli E."/>
            <person name="MacCallum I."/>
        </authorList>
    </citation>
    <scope>NUCLEOTIDE SEQUENCE [LARGE SCALE GENOMIC DNA]</scope>
    <source>
        <strain evidence="13">MSH-3 / Tucson 14011-0111.49</strain>
    </source>
</reference>
<feature type="region of interest" description="Disordered" evidence="9">
    <location>
        <begin position="474"/>
        <end position="508"/>
    </location>
</feature>
<evidence type="ECO:0000256" key="8">
    <source>
        <dbReference type="RuleBase" id="RU003857"/>
    </source>
</evidence>
<dbReference type="STRING" id="7234.B4H5J5"/>
<dbReference type="PhylomeDB" id="B4H5J5"/>
<keyword evidence="6 10" id="KW-0472">Membrane</keyword>
<dbReference type="HOGENOM" id="CLU_022504_5_4_1"/>
<dbReference type="PANTHER" id="PTHR11003:SF334">
    <property type="entry name" value="FI03418P"/>
    <property type="match status" value="1"/>
</dbReference>
<evidence type="ECO:0000313" key="13">
    <source>
        <dbReference type="Proteomes" id="UP000008744"/>
    </source>
</evidence>
<dbReference type="PANTHER" id="PTHR11003">
    <property type="entry name" value="POTASSIUM CHANNEL, SUBFAMILY K"/>
    <property type="match status" value="1"/>
</dbReference>
<dbReference type="InterPro" id="IPR013099">
    <property type="entry name" value="K_chnl_dom"/>
</dbReference>
<dbReference type="GO" id="GO:0030322">
    <property type="term" value="P:stabilization of membrane potential"/>
    <property type="evidence" value="ECO:0007669"/>
    <property type="project" value="TreeGrafter"/>
</dbReference>
<evidence type="ECO:0000256" key="6">
    <source>
        <dbReference type="ARBA" id="ARBA00023136"/>
    </source>
</evidence>
<keyword evidence="4 10" id="KW-1133">Transmembrane helix</keyword>
<evidence type="ECO:0000256" key="5">
    <source>
        <dbReference type="ARBA" id="ARBA00023065"/>
    </source>
</evidence>
<organism evidence="13">
    <name type="scientific">Drosophila persimilis</name>
    <name type="common">Fruit fly</name>
    <dbReference type="NCBI Taxonomy" id="7234"/>
    <lineage>
        <taxon>Eukaryota</taxon>
        <taxon>Metazoa</taxon>
        <taxon>Ecdysozoa</taxon>
        <taxon>Arthropoda</taxon>
        <taxon>Hexapoda</taxon>
        <taxon>Insecta</taxon>
        <taxon>Pterygota</taxon>
        <taxon>Neoptera</taxon>
        <taxon>Endopterygota</taxon>
        <taxon>Diptera</taxon>
        <taxon>Brachycera</taxon>
        <taxon>Muscomorpha</taxon>
        <taxon>Ephydroidea</taxon>
        <taxon>Drosophilidae</taxon>
        <taxon>Drosophila</taxon>
        <taxon>Sophophora</taxon>
    </lineage>
</organism>
<dbReference type="Proteomes" id="UP000008744">
    <property type="component" value="Unassembled WGS sequence"/>
</dbReference>
<proteinExistence type="inferred from homology"/>
<feature type="compositionally biased region" description="Basic residues" evidence="9">
    <location>
        <begin position="442"/>
        <end position="451"/>
    </location>
</feature>
<feature type="transmembrane region" description="Helical" evidence="10">
    <location>
        <begin position="580"/>
        <end position="600"/>
    </location>
</feature>
<dbReference type="GO" id="GO:0005886">
    <property type="term" value="C:plasma membrane"/>
    <property type="evidence" value="ECO:0007669"/>
    <property type="project" value="TreeGrafter"/>
</dbReference>
<feature type="region of interest" description="Disordered" evidence="9">
    <location>
        <begin position="213"/>
        <end position="459"/>
    </location>
</feature>
<feature type="transmembrane region" description="Helical" evidence="10">
    <location>
        <begin position="135"/>
        <end position="156"/>
    </location>
</feature>
<feature type="domain" description="Potassium channel" evidence="11">
    <location>
        <begin position="560"/>
        <end position="637"/>
    </location>
</feature>
<feature type="transmembrane region" description="Helical" evidence="10">
    <location>
        <begin position="612"/>
        <end position="634"/>
    </location>
</feature>
<protein>
    <submittedName>
        <fullName evidence="12">GL16164</fullName>
    </submittedName>
</protein>
<comment type="subcellular location">
    <subcellularLocation>
        <location evidence="1">Membrane</location>
        <topology evidence="1">Multi-pass membrane protein</topology>
    </subcellularLocation>
</comment>